<evidence type="ECO:0000313" key="3">
    <source>
        <dbReference type="EMBL" id="EMF79649.1"/>
    </source>
</evidence>
<feature type="domain" description="HTH cro/C1-type" evidence="2">
    <location>
        <begin position="18"/>
        <end position="76"/>
    </location>
</feature>
<dbReference type="PROSITE" id="PS50044">
    <property type="entry name" value="SIGMA54_3"/>
    <property type="match status" value="1"/>
</dbReference>
<dbReference type="PROSITE" id="PS50943">
    <property type="entry name" value="HTH_CROC1"/>
    <property type="match status" value="1"/>
</dbReference>
<accession>M3G143</accession>
<comment type="caution">
    <text evidence="3">The sequence shown here is derived from an EMBL/GenBank/DDBJ whole genome shotgun (WGS) entry which is preliminary data.</text>
</comment>
<gene>
    <name evidence="3" type="ORF">LEP1GSC188_1469</name>
</gene>
<reference evidence="3 4" key="1">
    <citation type="submission" date="2013-01" db="EMBL/GenBank/DDBJ databases">
        <authorList>
            <person name="Harkins D.M."/>
            <person name="Durkin A.S."/>
            <person name="Brinkac L.M."/>
            <person name="Haft D.H."/>
            <person name="Selengut J.D."/>
            <person name="Sanka R."/>
            <person name="DePew J."/>
            <person name="Purushe J."/>
            <person name="Tulsiani S.M."/>
            <person name="Graham G.C."/>
            <person name="Burns M.-A."/>
            <person name="Dohnt M.F."/>
            <person name="Smythe L.D."/>
            <person name="McKay D.B."/>
            <person name="Craig S.B."/>
            <person name="Vinetz J.M."/>
            <person name="Sutton G.G."/>
            <person name="Nierman W.C."/>
            <person name="Fouts D.E."/>
        </authorList>
    </citation>
    <scope>NUCLEOTIDE SEQUENCE [LARGE SCALE GENOMIC DNA]</scope>
    <source>
        <strain evidence="3 4">LT2116</strain>
    </source>
</reference>
<dbReference type="SMART" id="SM00530">
    <property type="entry name" value="HTH_XRE"/>
    <property type="match status" value="1"/>
</dbReference>
<evidence type="ECO:0000256" key="1">
    <source>
        <dbReference type="ARBA" id="ARBA00023125"/>
    </source>
</evidence>
<evidence type="ECO:0000259" key="2">
    <source>
        <dbReference type="PROSITE" id="PS50943"/>
    </source>
</evidence>
<protein>
    <submittedName>
        <fullName evidence="3">DNA-binding helix-turn-helix protein</fullName>
    </submittedName>
</protein>
<dbReference type="PANTHER" id="PTHR46558:SF4">
    <property type="entry name" value="DNA-BIDING PHAGE PROTEIN"/>
    <property type="match status" value="1"/>
</dbReference>
<dbReference type="AlphaFoldDB" id="M3G143"/>
<name>M3G143_9LEPT</name>
<dbReference type="Gene3D" id="1.10.260.40">
    <property type="entry name" value="lambda repressor-like DNA-binding domains"/>
    <property type="match status" value="1"/>
</dbReference>
<dbReference type="SUPFAM" id="SSF47413">
    <property type="entry name" value="lambda repressor-like DNA-binding domains"/>
    <property type="match status" value="1"/>
</dbReference>
<keyword evidence="1 3" id="KW-0238">DNA-binding</keyword>
<dbReference type="Pfam" id="PF01381">
    <property type="entry name" value="HTH_3"/>
    <property type="match status" value="1"/>
</dbReference>
<dbReference type="InterPro" id="IPR001387">
    <property type="entry name" value="Cro/C1-type_HTH"/>
</dbReference>
<dbReference type="PANTHER" id="PTHR46558">
    <property type="entry name" value="TRACRIPTIONAL REGULATORY PROTEIN-RELATED-RELATED"/>
    <property type="match status" value="1"/>
</dbReference>
<dbReference type="InterPro" id="IPR010982">
    <property type="entry name" value="Lambda_DNA-bd_dom_sf"/>
</dbReference>
<dbReference type="EMBL" id="AHOR02000076">
    <property type="protein sequence ID" value="EMF79649.1"/>
    <property type="molecule type" value="Genomic_DNA"/>
</dbReference>
<dbReference type="Proteomes" id="UP000011770">
    <property type="component" value="Unassembled WGS sequence"/>
</dbReference>
<dbReference type="GO" id="GO:0003677">
    <property type="term" value="F:DNA binding"/>
    <property type="evidence" value="ECO:0007669"/>
    <property type="project" value="UniProtKB-KW"/>
</dbReference>
<organism evidence="3 4">
    <name type="scientific">Leptospira weilii serovar Topaz str. LT2116</name>
    <dbReference type="NCBI Taxonomy" id="1088540"/>
    <lineage>
        <taxon>Bacteria</taxon>
        <taxon>Pseudomonadati</taxon>
        <taxon>Spirochaetota</taxon>
        <taxon>Spirochaetia</taxon>
        <taxon>Leptospirales</taxon>
        <taxon>Leptospiraceae</taxon>
        <taxon>Leptospira</taxon>
    </lineage>
</organism>
<proteinExistence type="predicted"/>
<sequence length="133" mass="15335">MMSNFILTNLNQYIADQIKSLREGHNGGKGISQTDLAKHVNKNPNTVSRWETGEYKPKPGDLYSLSKFFQVPVSSFFPEENQKNYNNIISNLKEKLPTKDIKEIINFIEFKIAARSTDTERKKLGRTRKQKSI</sequence>
<evidence type="ECO:0000313" key="4">
    <source>
        <dbReference type="Proteomes" id="UP000011770"/>
    </source>
</evidence>
<dbReference type="CDD" id="cd00093">
    <property type="entry name" value="HTH_XRE"/>
    <property type="match status" value="1"/>
</dbReference>